<dbReference type="Proteomes" id="UP000254101">
    <property type="component" value="Unassembled WGS sequence"/>
</dbReference>
<keyword evidence="2" id="KW-1185">Reference proteome</keyword>
<evidence type="ECO:0000313" key="2">
    <source>
        <dbReference type="Proteomes" id="UP000254101"/>
    </source>
</evidence>
<accession>A0A395LLL1</accession>
<reference evidence="1 2" key="1">
    <citation type="submission" date="2018-07" db="EMBL/GenBank/DDBJ databases">
        <title>Erythrobacter nanhaiensis sp. nov., a novel member of the genus Erythrobacter isolated from the South China Sea.</title>
        <authorList>
            <person name="Chen X."/>
            <person name="Liu J."/>
        </authorList>
    </citation>
    <scope>NUCLEOTIDE SEQUENCE [LARGE SCALE GENOMIC DNA]</scope>
    <source>
        <strain evidence="1 2">S-5</strain>
    </source>
</reference>
<sequence>MTDETPQEPSKEPGRARALLSTADFRLLRAALASHARTTEDREELAKINALHHRLGTYVPDAE</sequence>
<protein>
    <submittedName>
        <fullName evidence="1">Uncharacterized protein</fullName>
    </submittedName>
</protein>
<dbReference type="RefSeq" id="WP_115492116.1">
    <property type="nucleotide sequence ID" value="NZ_JACHWW010000001.1"/>
</dbReference>
<name>A0A395LLL1_9SPHN</name>
<dbReference type="AlphaFoldDB" id="A0A395LLL1"/>
<evidence type="ECO:0000313" key="1">
    <source>
        <dbReference type="EMBL" id="RDS77888.1"/>
    </source>
</evidence>
<proteinExistence type="predicted"/>
<gene>
    <name evidence="1" type="ORF">DL238_09955</name>
</gene>
<comment type="caution">
    <text evidence="1">The sequence shown here is derived from an EMBL/GenBank/DDBJ whole genome shotgun (WGS) entry which is preliminary data.</text>
</comment>
<dbReference type="EMBL" id="QRBB01000001">
    <property type="protein sequence ID" value="RDS77888.1"/>
    <property type="molecule type" value="Genomic_DNA"/>
</dbReference>
<organism evidence="1 2">
    <name type="scientific">Alteriqipengyuania lutimaris</name>
    <dbReference type="NCBI Taxonomy" id="1538146"/>
    <lineage>
        <taxon>Bacteria</taxon>
        <taxon>Pseudomonadati</taxon>
        <taxon>Pseudomonadota</taxon>
        <taxon>Alphaproteobacteria</taxon>
        <taxon>Sphingomonadales</taxon>
        <taxon>Erythrobacteraceae</taxon>
        <taxon>Alteriqipengyuania</taxon>
    </lineage>
</organism>